<feature type="compositionally biased region" description="Basic and acidic residues" evidence="1">
    <location>
        <begin position="202"/>
        <end position="212"/>
    </location>
</feature>
<keyword evidence="3" id="KW-1185">Reference proteome</keyword>
<feature type="region of interest" description="Disordered" evidence="1">
    <location>
        <begin position="81"/>
        <end position="100"/>
    </location>
</feature>
<evidence type="ECO:0000313" key="3">
    <source>
        <dbReference type="Proteomes" id="UP000007305"/>
    </source>
</evidence>
<dbReference type="AlphaFoldDB" id="A0A804MQS2"/>
<protein>
    <recommendedName>
        <fullName evidence="4">Dentin sialophosphoprotein-related</fullName>
    </recommendedName>
</protein>
<name>A0A804MQS2_MAIZE</name>
<proteinExistence type="predicted"/>
<dbReference type="PANTHER" id="PTHR38372">
    <property type="entry name" value="DENTIN SIALOPHOSPHOPROTEIN-LIKE PROTEIN"/>
    <property type="match status" value="1"/>
</dbReference>
<feature type="compositionally biased region" description="Low complexity" evidence="1">
    <location>
        <begin position="190"/>
        <end position="201"/>
    </location>
</feature>
<reference evidence="2" key="3">
    <citation type="submission" date="2021-05" db="UniProtKB">
        <authorList>
            <consortium name="EnsemblPlants"/>
        </authorList>
    </citation>
    <scope>IDENTIFICATION</scope>
    <source>
        <strain evidence="2">cv. B73</strain>
    </source>
</reference>
<dbReference type="Gramene" id="Zm00001eb104770_T002">
    <property type="protein sequence ID" value="Zm00001eb104770_P002"/>
    <property type="gene ID" value="Zm00001eb104770"/>
</dbReference>
<dbReference type="EnsemblPlants" id="Zm00001eb104770_T002">
    <property type="protein sequence ID" value="Zm00001eb104770_P002"/>
    <property type="gene ID" value="Zm00001eb104770"/>
</dbReference>
<feature type="compositionally biased region" description="Low complexity" evidence="1">
    <location>
        <begin position="15"/>
        <end position="27"/>
    </location>
</feature>
<reference evidence="3" key="1">
    <citation type="submission" date="2015-12" db="EMBL/GenBank/DDBJ databases">
        <title>Update maize B73 reference genome by single molecule sequencing technologies.</title>
        <authorList>
            <consortium name="Maize Genome Sequencing Project"/>
            <person name="Ware D."/>
        </authorList>
    </citation>
    <scope>NUCLEOTIDE SEQUENCE [LARGE SCALE GENOMIC DNA]</scope>
    <source>
        <strain evidence="3">cv. B73</strain>
    </source>
</reference>
<feature type="compositionally biased region" description="Low complexity" evidence="1">
    <location>
        <begin position="151"/>
        <end position="167"/>
    </location>
</feature>
<evidence type="ECO:0000313" key="2">
    <source>
        <dbReference type="EnsemblPlants" id="Zm00001eb104770_P002"/>
    </source>
</evidence>
<feature type="region of interest" description="Disordered" evidence="1">
    <location>
        <begin position="1"/>
        <end position="46"/>
    </location>
</feature>
<dbReference type="Proteomes" id="UP000007305">
    <property type="component" value="Chromosome 2"/>
</dbReference>
<feature type="region of interest" description="Disordered" evidence="1">
    <location>
        <begin position="112"/>
        <end position="218"/>
    </location>
</feature>
<reference evidence="2" key="2">
    <citation type="submission" date="2019-07" db="EMBL/GenBank/DDBJ databases">
        <authorList>
            <person name="Seetharam A."/>
            <person name="Woodhouse M."/>
            <person name="Cannon E."/>
        </authorList>
    </citation>
    <scope>NUCLEOTIDE SEQUENCE [LARGE SCALE GENOMIC DNA]</scope>
    <source>
        <strain evidence="2">cv. B73</strain>
    </source>
</reference>
<evidence type="ECO:0000256" key="1">
    <source>
        <dbReference type="SAM" id="MobiDB-lite"/>
    </source>
</evidence>
<organism evidence="2 3">
    <name type="scientific">Zea mays</name>
    <name type="common">Maize</name>
    <dbReference type="NCBI Taxonomy" id="4577"/>
    <lineage>
        <taxon>Eukaryota</taxon>
        <taxon>Viridiplantae</taxon>
        <taxon>Streptophyta</taxon>
        <taxon>Embryophyta</taxon>
        <taxon>Tracheophyta</taxon>
        <taxon>Spermatophyta</taxon>
        <taxon>Magnoliopsida</taxon>
        <taxon>Liliopsida</taxon>
        <taxon>Poales</taxon>
        <taxon>Poaceae</taxon>
        <taxon>PACMAD clade</taxon>
        <taxon>Panicoideae</taxon>
        <taxon>Andropogonodae</taxon>
        <taxon>Andropogoneae</taxon>
        <taxon>Tripsacinae</taxon>
        <taxon>Zea</taxon>
    </lineage>
</organism>
<dbReference type="PANTHER" id="PTHR38372:SF2">
    <property type="entry name" value="DENTIN SIALOPHOSPHOPROTEIN-LIKE PROTEIN"/>
    <property type="match status" value="1"/>
</dbReference>
<feature type="compositionally biased region" description="Basic and acidic residues" evidence="1">
    <location>
        <begin position="121"/>
        <end position="148"/>
    </location>
</feature>
<dbReference type="InParanoid" id="A0A804MQS2"/>
<evidence type="ECO:0008006" key="4">
    <source>
        <dbReference type="Google" id="ProtNLM"/>
    </source>
</evidence>
<sequence length="392" mass="42777">METISRHPSPPPRMSPLADLAPAPACPSTHAPLLRRGSRPPRISRSPQQLISTMPHNLGQPCCTPACLCTLPRAMEAVRHTPPTTTAQHRPGHGAPRGALLGPHLLAEIGLDEEGLGGGRGGERREGDEQRAGGEEDRRGDEEQEKQQAKTSTTSSLPSSSERSSSSACNNLTKGGAESDEEIRRVPEMGGASASASSGAGADERPKGEDGKQGQVIDVSGKEFKFTWASERGELCDIYEERRSGEDGNGLLLECGSAWRKVNVQRMLDESTKNLVKMRSEEAERLSKSRKSIMLDPANPSVKSQARSMAAAAVEGLFIAEFMSFSAFHRRVHVAQDLDKAYLSVFVWFRLHYSSLTLPCQSSGVEYAVITNFYPFYPRRVAKTRYKTMIID</sequence>
<accession>A0A804MQS2</accession>